<dbReference type="OrthoDB" id="273257at2759"/>
<keyword evidence="5 12" id="KW-0851">Voltage-gated channel</keyword>
<dbReference type="Gene3D" id="2.60.40.1400">
    <property type="entry name" value="G protein-activated inward rectifier potassium channel 1"/>
    <property type="match status" value="1"/>
</dbReference>
<evidence type="ECO:0000256" key="5">
    <source>
        <dbReference type="ARBA" id="ARBA00022882"/>
    </source>
</evidence>
<dbReference type="InterPro" id="IPR040445">
    <property type="entry name" value="Kir_TM"/>
</dbReference>
<evidence type="ECO:0000256" key="2">
    <source>
        <dbReference type="ARBA" id="ARBA00022448"/>
    </source>
</evidence>
<dbReference type="SUPFAM" id="SSF81296">
    <property type="entry name" value="E set domains"/>
    <property type="match status" value="1"/>
</dbReference>
<feature type="transmembrane region" description="Helical" evidence="13">
    <location>
        <begin position="45"/>
        <end position="68"/>
    </location>
</feature>
<dbReference type="AlphaFoldDB" id="A0A9N9S464"/>
<name>A0A9N9S464_9DIPT</name>
<evidence type="ECO:0000256" key="9">
    <source>
        <dbReference type="ARBA" id="ARBA00023136"/>
    </source>
</evidence>
<keyword evidence="8 12" id="KW-0406">Ion transport</keyword>
<keyword evidence="3 12" id="KW-0633">Potassium transport</keyword>
<reference evidence="16" key="2">
    <citation type="submission" date="2022-10" db="EMBL/GenBank/DDBJ databases">
        <authorList>
            <consortium name="ENA_rothamsted_submissions"/>
            <consortium name="culmorum"/>
            <person name="King R."/>
        </authorList>
    </citation>
    <scope>NUCLEOTIDE SEQUENCE</scope>
</reference>
<dbReference type="InterPro" id="IPR014756">
    <property type="entry name" value="Ig_E-set"/>
</dbReference>
<keyword evidence="9 13" id="KW-0472">Membrane</keyword>
<dbReference type="EMBL" id="OU895879">
    <property type="protein sequence ID" value="CAG9808332.1"/>
    <property type="molecule type" value="Genomic_DNA"/>
</dbReference>
<dbReference type="InterPro" id="IPR013518">
    <property type="entry name" value="K_chnl_inward-rec_Kir_cyto"/>
</dbReference>
<dbReference type="GO" id="GO:0005886">
    <property type="term" value="C:plasma membrane"/>
    <property type="evidence" value="ECO:0007669"/>
    <property type="project" value="TreeGrafter"/>
</dbReference>
<keyword evidence="17" id="KW-1185">Reference proteome</keyword>
<evidence type="ECO:0000259" key="15">
    <source>
        <dbReference type="Pfam" id="PF17655"/>
    </source>
</evidence>
<keyword evidence="4 12" id="KW-0812">Transmembrane</keyword>
<dbReference type="Proteomes" id="UP001153620">
    <property type="component" value="Chromosome 3"/>
</dbReference>
<keyword evidence="2 12" id="KW-0813">Transport</keyword>
<evidence type="ECO:0000256" key="12">
    <source>
        <dbReference type="RuleBase" id="RU003822"/>
    </source>
</evidence>
<dbReference type="InterPro" id="IPR016449">
    <property type="entry name" value="K_chnl_inward-rec_Kir"/>
</dbReference>
<keyword evidence="10 12" id="KW-0407">Ion channel</keyword>
<dbReference type="GO" id="GO:1990573">
    <property type="term" value="P:potassium ion import across plasma membrane"/>
    <property type="evidence" value="ECO:0007669"/>
    <property type="project" value="TreeGrafter"/>
</dbReference>
<evidence type="ECO:0000259" key="14">
    <source>
        <dbReference type="Pfam" id="PF01007"/>
    </source>
</evidence>
<comment type="similarity">
    <text evidence="12">Belongs to the inward rectifier-type potassium channel (TC 1.A.2.1) family.</text>
</comment>
<evidence type="ECO:0000256" key="1">
    <source>
        <dbReference type="ARBA" id="ARBA00004141"/>
    </source>
</evidence>
<dbReference type="Pfam" id="PF17655">
    <property type="entry name" value="IRK_C"/>
    <property type="match status" value="1"/>
</dbReference>
<dbReference type="PANTHER" id="PTHR11767:SF102">
    <property type="entry name" value="INWARDLY RECTIFYING POTASSIUM CHANNEL 1, ISOFORM F"/>
    <property type="match status" value="1"/>
</dbReference>
<reference evidence="16" key="1">
    <citation type="submission" date="2022-01" db="EMBL/GenBank/DDBJ databases">
        <authorList>
            <person name="King R."/>
        </authorList>
    </citation>
    <scope>NUCLEOTIDE SEQUENCE</scope>
</reference>
<protein>
    <submittedName>
        <fullName evidence="16">Uncharacterized protein</fullName>
    </submittedName>
</protein>
<evidence type="ECO:0000256" key="3">
    <source>
        <dbReference type="ARBA" id="ARBA00022538"/>
    </source>
</evidence>
<evidence type="ECO:0000256" key="13">
    <source>
        <dbReference type="SAM" id="Phobius"/>
    </source>
</evidence>
<gene>
    <name evidence="16" type="ORF">CHIRRI_LOCUS11174</name>
</gene>
<dbReference type="GO" id="GO:0034702">
    <property type="term" value="C:monoatomic ion channel complex"/>
    <property type="evidence" value="ECO:0007669"/>
    <property type="project" value="UniProtKB-KW"/>
</dbReference>
<comment type="subcellular location">
    <subcellularLocation>
        <location evidence="1 12">Membrane</location>
        <topology evidence="1 12">Multi-pass membrane protein</topology>
    </subcellularLocation>
</comment>
<evidence type="ECO:0000256" key="6">
    <source>
        <dbReference type="ARBA" id="ARBA00022958"/>
    </source>
</evidence>
<dbReference type="PIRSF" id="PIRSF005465">
    <property type="entry name" value="GIRK_kir"/>
    <property type="match status" value="1"/>
</dbReference>
<keyword evidence="7 13" id="KW-1133">Transmembrane helix</keyword>
<evidence type="ECO:0000313" key="16">
    <source>
        <dbReference type="EMBL" id="CAG9808332.1"/>
    </source>
</evidence>
<dbReference type="PANTHER" id="PTHR11767">
    <property type="entry name" value="INWARD RECTIFIER POTASSIUM CHANNEL"/>
    <property type="match status" value="1"/>
</dbReference>
<dbReference type="Gene3D" id="1.10.287.70">
    <property type="match status" value="1"/>
</dbReference>
<feature type="domain" description="Inward rectifier potassium channel C-terminal" evidence="15">
    <location>
        <begin position="170"/>
        <end position="342"/>
    </location>
</feature>
<dbReference type="InterPro" id="IPR041647">
    <property type="entry name" value="IRK_C"/>
</dbReference>
<dbReference type="GO" id="GO:0005242">
    <property type="term" value="F:inward rectifier potassium channel activity"/>
    <property type="evidence" value="ECO:0007669"/>
    <property type="project" value="InterPro"/>
</dbReference>
<feature type="transmembrane region" description="Helical" evidence="13">
    <location>
        <begin position="136"/>
        <end position="158"/>
    </location>
</feature>
<evidence type="ECO:0000256" key="7">
    <source>
        <dbReference type="ARBA" id="ARBA00022989"/>
    </source>
</evidence>
<comment type="catalytic activity">
    <reaction evidence="11">
        <text>K(+)(in) = K(+)(out)</text>
        <dbReference type="Rhea" id="RHEA:29463"/>
        <dbReference type="ChEBI" id="CHEBI:29103"/>
    </reaction>
</comment>
<evidence type="ECO:0000256" key="10">
    <source>
        <dbReference type="ARBA" id="ARBA00023303"/>
    </source>
</evidence>
<evidence type="ECO:0000313" key="17">
    <source>
        <dbReference type="Proteomes" id="UP001153620"/>
    </source>
</evidence>
<feature type="domain" description="Potassium channel inwardly rectifying transmembrane" evidence="14">
    <location>
        <begin position="11"/>
        <end position="163"/>
    </location>
</feature>
<accession>A0A9N9S464</accession>
<dbReference type="SUPFAM" id="SSF81324">
    <property type="entry name" value="Voltage-gated potassium channels"/>
    <property type="match status" value="1"/>
</dbReference>
<evidence type="ECO:0000256" key="11">
    <source>
        <dbReference type="ARBA" id="ARBA00034430"/>
    </source>
</evidence>
<dbReference type="PRINTS" id="PR01320">
    <property type="entry name" value="KIRCHANNEL"/>
</dbReference>
<sequence length="372" mass="42918">METKSLNRIIFKKGEVNTTKQNIGRTARRYIKDGFTTFIDAKWRWTIMTFTCFYMTSWTFYAVLWYSMALARGDISYYTKWLAAGDKEQFETDNPYTPCVRHLYSFTSAFLFSIETQHTIGYGFRHVTEECIGGPVLVAAQSIFGTLLQCFLMGGIVAKLARPKKRAQNIIFSKNAVICHRDGTPYLMFRVADTRKSYIVQATVKARIIRKRMTREGELINFYQQDLSLTTDECDDRVLLMWPTIITHKIDAKSPLYELSSIDLQRQQFEIIVMLEGGVESTGLAAQARTSYLPSEILWGHRFQNVVTYEESSNEYHIDYDLFQNTIKVEGSPICSPRQLDRNFNTNIIQTYNDEIALRPAVYLNGNAKPIV</sequence>
<dbReference type="GO" id="GO:0034765">
    <property type="term" value="P:regulation of monoatomic ion transmembrane transport"/>
    <property type="evidence" value="ECO:0007669"/>
    <property type="project" value="TreeGrafter"/>
</dbReference>
<organism evidence="16 17">
    <name type="scientific">Chironomus riparius</name>
    <dbReference type="NCBI Taxonomy" id="315576"/>
    <lineage>
        <taxon>Eukaryota</taxon>
        <taxon>Metazoa</taxon>
        <taxon>Ecdysozoa</taxon>
        <taxon>Arthropoda</taxon>
        <taxon>Hexapoda</taxon>
        <taxon>Insecta</taxon>
        <taxon>Pterygota</taxon>
        <taxon>Neoptera</taxon>
        <taxon>Endopterygota</taxon>
        <taxon>Diptera</taxon>
        <taxon>Nematocera</taxon>
        <taxon>Chironomoidea</taxon>
        <taxon>Chironomidae</taxon>
        <taxon>Chironominae</taxon>
        <taxon>Chironomus</taxon>
    </lineage>
</organism>
<dbReference type="FunFam" id="2.60.40.1400:FF:000001">
    <property type="entry name" value="G protein-activated inward rectifier potassium channel 2"/>
    <property type="match status" value="1"/>
</dbReference>
<evidence type="ECO:0000256" key="4">
    <source>
        <dbReference type="ARBA" id="ARBA00022692"/>
    </source>
</evidence>
<keyword evidence="6 12" id="KW-0630">Potassium</keyword>
<proteinExistence type="inferred from homology"/>
<dbReference type="Pfam" id="PF01007">
    <property type="entry name" value="IRK"/>
    <property type="match status" value="1"/>
</dbReference>
<evidence type="ECO:0000256" key="8">
    <source>
        <dbReference type="ARBA" id="ARBA00023065"/>
    </source>
</evidence>